<dbReference type="AlphaFoldDB" id="A0AAV5I230"/>
<feature type="compositionally biased region" description="Polar residues" evidence="1">
    <location>
        <begin position="1"/>
        <end position="11"/>
    </location>
</feature>
<keyword evidence="3" id="KW-1185">Reference proteome</keyword>
<accession>A0AAV5I230</accession>
<gene>
    <name evidence="2" type="ORF">SLEP1_g5299</name>
</gene>
<dbReference type="EMBL" id="BPVZ01000005">
    <property type="protein sequence ID" value="GKU91419.1"/>
    <property type="molecule type" value="Genomic_DNA"/>
</dbReference>
<sequence length="84" mass="9318">MGQTNPNSWVLQNPDLGSTEPGTGFNGTQNWVQTNPAFWAQMNPVTRGGRKKEGEEGLVGHNSKRKKEKAKGGRRKRGGRILTW</sequence>
<feature type="compositionally biased region" description="Basic residues" evidence="1">
    <location>
        <begin position="62"/>
        <end position="84"/>
    </location>
</feature>
<evidence type="ECO:0000313" key="2">
    <source>
        <dbReference type="EMBL" id="GKU91419.1"/>
    </source>
</evidence>
<organism evidence="2 3">
    <name type="scientific">Rubroshorea leprosula</name>
    <dbReference type="NCBI Taxonomy" id="152421"/>
    <lineage>
        <taxon>Eukaryota</taxon>
        <taxon>Viridiplantae</taxon>
        <taxon>Streptophyta</taxon>
        <taxon>Embryophyta</taxon>
        <taxon>Tracheophyta</taxon>
        <taxon>Spermatophyta</taxon>
        <taxon>Magnoliopsida</taxon>
        <taxon>eudicotyledons</taxon>
        <taxon>Gunneridae</taxon>
        <taxon>Pentapetalae</taxon>
        <taxon>rosids</taxon>
        <taxon>malvids</taxon>
        <taxon>Malvales</taxon>
        <taxon>Dipterocarpaceae</taxon>
        <taxon>Rubroshorea</taxon>
    </lineage>
</organism>
<dbReference type="Proteomes" id="UP001054252">
    <property type="component" value="Unassembled WGS sequence"/>
</dbReference>
<name>A0AAV5I230_9ROSI</name>
<feature type="region of interest" description="Disordered" evidence="1">
    <location>
        <begin position="45"/>
        <end position="84"/>
    </location>
</feature>
<feature type="region of interest" description="Disordered" evidence="1">
    <location>
        <begin position="1"/>
        <end position="22"/>
    </location>
</feature>
<reference evidence="2 3" key="1">
    <citation type="journal article" date="2021" name="Commun. Biol.">
        <title>The genome of Shorea leprosula (Dipterocarpaceae) highlights the ecological relevance of drought in aseasonal tropical rainforests.</title>
        <authorList>
            <person name="Ng K.K.S."/>
            <person name="Kobayashi M.J."/>
            <person name="Fawcett J.A."/>
            <person name="Hatakeyama M."/>
            <person name="Paape T."/>
            <person name="Ng C.H."/>
            <person name="Ang C.C."/>
            <person name="Tnah L.H."/>
            <person name="Lee C.T."/>
            <person name="Nishiyama T."/>
            <person name="Sese J."/>
            <person name="O'Brien M.J."/>
            <person name="Copetti D."/>
            <person name="Mohd Noor M.I."/>
            <person name="Ong R.C."/>
            <person name="Putra M."/>
            <person name="Sireger I.Z."/>
            <person name="Indrioko S."/>
            <person name="Kosugi Y."/>
            <person name="Izuno A."/>
            <person name="Isagi Y."/>
            <person name="Lee S.L."/>
            <person name="Shimizu K.K."/>
        </authorList>
    </citation>
    <scope>NUCLEOTIDE SEQUENCE [LARGE SCALE GENOMIC DNA]</scope>
    <source>
        <strain evidence="2">214</strain>
    </source>
</reference>
<evidence type="ECO:0000256" key="1">
    <source>
        <dbReference type="SAM" id="MobiDB-lite"/>
    </source>
</evidence>
<proteinExistence type="predicted"/>
<evidence type="ECO:0000313" key="3">
    <source>
        <dbReference type="Proteomes" id="UP001054252"/>
    </source>
</evidence>
<protein>
    <submittedName>
        <fullName evidence="2">Uncharacterized protein</fullName>
    </submittedName>
</protein>
<comment type="caution">
    <text evidence="2">The sequence shown here is derived from an EMBL/GenBank/DDBJ whole genome shotgun (WGS) entry which is preliminary data.</text>
</comment>